<gene>
    <name evidence="4" type="ORF">SOIL9_85600</name>
</gene>
<dbReference type="AlphaFoldDB" id="A0A6P2DD79"/>
<evidence type="ECO:0000313" key="5">
    <source>
        <dbReference type="Proteomes" id="UP000464178"/>
    </source>
</evidence>
<evidence type="ECO:0000256" key="2">
    <source>
        <dbReference type="SAM" id="Phobius"/>
    </source>
</evidence>
<dbReference type="RefSeq" id="WP_162671848.1">
    <property type="nucleotide sequence ID" value="NZ_LR593886.1"/>
</dbReference>
<keyword evidence="2" id="KW-0472">Membrane</keyword>
<evidence type="ECO:0000313" key="4">
    <source>
        <dbReference type="EMBL" id="VTR99312.1"/>
    </source>
</evidence>
<keyword evidence="5" id="KW-1185">Reference proteome</keyword>
<dbReference type="Proteomes" id="UP000464178">
    <property type="component" value="Chromosome"/>
</dbReference>
<feature type="transmembrane region" description="Helical" evidence="2">
    <location>
        <begin position="159"/>
        <end position="179"/>
    </location>
</feature>
<dbReference type="KEGG" id="gms:SOIL9_85600"/>
<dbReference type="Pfam" id="PF13719">
    <property type="entry name" value="Zn_ribbon_5"/>
    <property type="match status" value="1"/>
</dbReference>
<feature type="compositionally biased region" description="Basic and acidic residues" evidence="1">
    <location>
        <begin position="66"/>
        <end position="77"/>
    </location>
</feature>
<feature type="compositionally biased region" description="Low complexity" evidence="1">
    <location>
        <begin position="46"/>
        <end position="58"/>
    </location>
</feature>
<dbReference type="InterPro" id="IPR011723">
    <property type="entry name" value="Znf/thioredoxin_put"/>
</dbReference>
<sequence>MPTVTEIPCPNCDTTLKVPDTVLGKKIKCKHCGHPFVAEEPEPARPAKSAKPAKPAKPGGVGVQAKKPEPKKEEPKPADAPYKFQDDDDDDGGAKPNPLGVIAESDVARCPHCAQELDPPDAKVCIHCGFNNVTREKAEQKKVWAPEFGDYMNHLGPGIIGLIICVALIVLDAICLLNMRDWMTGTFLESEQADPTDPSRKAMLVKPGAFITLIWAATIMPIIRTGRFAVKRLAIDNKPLERLKK</sequence>
<evidence type="ECO:0000259" key="3">
    <source>
        <dbReference type="Pfam" id="PF13719"/>
    </source>
</evidence>
<feature type="region of interest" description="Disordered" evidence="1">
    <location>
        <begin position="36"/>
        <end position="98"/>
    </location>
</feature>
<keyword evidence="2" id="KW-0812">Transmembrane</keyword>
<dbReference type="NCBIfam" id="TIGR02098">
    <property type="entry name" value="MJ0042_CXXC"/>
    <property type="match status" value="1"/>
</dbReference>
<evidence type="ECO:0000256" key="1">
    <source>
        <dbReference type="SAM" id="MobiDB-lite"/>
    </source>
</evidence>
<organism evidence="4 5">
    <name type="scientific">Gemmata massiliana</name>
    <dbReference type="NCBI Taxonomy" id="1210884"/>
    <lineage>
        <taxon>Bacteria</taxon>
        <taxon>Pseudomonadati</taxon>
        <taxon>Planctomycetota</taxon>
        <taxon>Planctomycetia</taxon>
        <taxon>Gemmatales</taxon>
        <taxon>Gemmataceae</taxon>
        <taxon>Gemmata</taxon>
    </lineage>
</organism>
<feature type="domain" description="Zinc finger/thioredoxin putative" evidence="3">
    <location>
        <begin position="7"/>
        <end position="38"/>
    </location>
</feature>
<dbReference type="EMBL" id="LR593886">
    <property type="protein sequence ID" value="VTR99312.1"/>
    <property type="molecule type" value="Genomic_DNA"/>
</dbReference>
<keyword evidence="2" id="KW-1133">Transmembrane helix</keyword>
<protein>
    <submittedName>
        <fullName evidence="4">: zinc_ribbon_5</fullName>
    </submittedName>
</protein>
<feature type="transmembrane region" description="Helical" evidence="2">
    <location>
        <begin position="204"/>
        <end position="223"/>
    </location>
</feature>
<dbReference type="Gene3D" id="2.20.28.160">
    <property type="match status" value="1"/>
</dbReference>
<reference evidence="4 5" key="1">
    <citation type="submission" date="2019-05" db="EMBL/GenBank/DDBJ databases">
        <authorList>
            <consortium name="Science for Life Laboratories"/>
        </authorList>
    </citation>
    <scope>NUCLEOTIDE SEQUENCE [LARGE SCALE GENOMIC DNA]</scope>
    <source>
        <strain evidence="4">Soil9</strain>
    </source>
</reference>
<name>A0A6P2DD79_9BACT</name>
<accession>A0A6P2DD79</accession>
<proteinExistence type="predicted"/>